<accession>A0A1J5RUG4</accession>
<feature type="region of interest" description="Disordered" evidence="1">
    <location>
        <begin position="58"/>
        <end position="87"/>
    </location>
</feature>
<organism evidence="2">
    <name type="scientific">mine drainage metagenome</name>
    <dbReference type="NCBI Taxonomy" id="410659"/>
    <lineage>
        <taxon>unclassified sequences</taxon>
        <taxon>metagenomes</taxon>
        <taxon>ecological metagenomes</taxon>
    </lineage>
</organism>
<reference evidence="2" key="1">
    <citation type="submission" date="2016-10" db="EMBL/GenBank/DDBJ databases">
        <title>Sequence of Gallionella enrichment culture.</title>
        <authorList>
            <person name="Poehlein A."/>
            <person name="Muehling M."/>
            <person name="Daniel R."/>
        </authorList>
    </citation>
    <scope>NUCLEOTIDE SEQUENCE</scope>
</reference>
<evidence type="ECO:0000313" key="2">
    <source>
        <dbReference type="EMBL" id="OIQ95732.1"/>
    </source>
</evidence>
<evidence type="ECO:0000256" key="1">
    <source>
        <dbReference type="SAM" id="MobiDB-lite"/>
    </source>
</evidence>
<name>A0A1J5RUG4_9ZZZZ</name>
<dbReference type="EMBL" id="MLJW01000161">
    <property type="protein sequence ID" value="OIQ95732.1"/>
    <property type="molecule type" value="Genomic_DNA"/>
</dbReference>
<protein>
    <submittedName>
        <fullName evidence="2">Uncharacterized protein</fullName>
    </submittedName>
</protein>
<dbReference type="AlphaFoldDB" id="A0A1J5RUG4"/>
<comment type="caution">
    <text evidence="2">The sequence shown here is derived from an EMBL/GenBank/DDBJ whole genome shotgun (WGS) entry which is preliminary data.</text>
</comment>
<proteinExistence type="predicted"/>
<sequence>MRTPAWIAGSLLILAIAQPVAAQQASSQQSSQQAPSFPERLVKLPGHLIGIISNWLPHGSSDDAVPAPTDDRVQKTRRASLSEAERLQLRQDINEAGRDIYRHEPPAHHH</sequence>
<gene>
    <name evidence="2" type="ORF">GALL_223070</name>
</gene>